<feature type="transmembrane region" description="Helical" evidence="1">
    <location>
        <begin position="54"/>
        <end position="74"/>
    </location>
</feature>
<keyword evidence="1" id="KW-0812">Transmembrane</keyword>
<evidence type="ECO:0000313" key="2">
    <source>
        <dbReference type="EnsemblPlants" id="OB11G16590.1"/>
    </source>
</evidence>
<feature type="transmembrane region" description="Helical" evidence="1">
    <location>
        <begin position="12"/>
        <end position="34"/>
    </location>
</feature>
<proteinExistence type="predicted"/>
<reference evidence="2" key="1">
    <citation type="journal article" date="2013" name="Nat. Commun.">
        <title>Whole-genome sequencing of Oryza brachyantha reveals mechanisms underlying Oryza genome evolution.</title>
        <authorList>
            <person name="Chen J."/>
            <person name="Huang Q."/>
            <person name="Gao D."/>
            <person name="Wang J."/>
            <person name="Lang Y."/>
            <person name="Liu T."/>
            <person name="Li B."/>
            <person name="Bai Z."/>
            <person name="Luis Goicoechea J."/>
            <person name="Liang C."/>
            <person name="Chen C."/>
            <person name="Zhang W."/>
            <person name="Sun S."/>
            <person name="Liao Y."/>
            <person name="Zhang X."/>
            <person name="Yang L."/>
            <person name="Song C."/>
            <person name="Wang M."/>
            <person name="Shi J."/>
            <person name="Liu G."/>
            <person name="Liu J."/>
            <person name="Zhou H."/>
            <person name="Zhou W."/>
            <person name="Yu Q."/>
            <person name="An N."/>
            <person name="Chen Y."/>
            <person name="Cai Q."/>
            <person name="Wang B."/>
            <person name="Liu B."/>
            <person name="Min J."/>
            <person name="Huang Y."/>
            <person name="Wu H."/>
            <person name="Li Z."/>
            <person name="Zhang Y."/>
            <person name="Yin Y."/>
            <person name="Song W."/>
            <person name="Jiang J."/>
            <person name="Jackson S.A."/>
            <person name="Wing R.A."/>
            <person name="Wang J."/>
            <person name="Chen M."/>
        </authorList>
    </citation>
    <scope>NUCLEOTIDE SEQUENCE [LARGE SCALE GENOMIC DNA]</scope>
    <source>
        <strain evidence="2">cv. IRGC 101232</strain>
    </source>
</reference>
<accession>J3N773</accession>
<name>J3N773_ORYBR</name>
<dbReference type="HOGENOM" id="CLU_2403157_0_0_1"/>
<evidence type="ECO:0000256" key="1">
    <source>
        <dbReference type="SAM" id="Phobius"/>
    </source>
</evidence>
<keyword evidence="1" id="KW-0472">Membrane</keyword>
<dbReference type="Gramene" id="OB11G16590.1">
    <property type="protein sequence ID" value="OB11G16590.1"/>
    <property type="gene ID" value="OB11G16590"/>
</dbReference>
<keyword evidence="3" id="KW-1185">Reference proteome</keyword>
<protein>
    <submittedName>
        <fullName evidence="2">Uncharacterized protein</fullName>
    </submittedName>
</protein>
<reference evidence="2" key="2">
    <citation type="submission" date="2013-04" db="UniProtKB">
        <authorList>
            <consortium name="EnsemblPlants"/>
        </authorList>
    </citation>
    <scope>IDENTIFICATION</scope>
</reference>
<organism evidence="2">
    <name type="scientific">Oryza brachyantha</name>
    <name type="common">malo sina</name>
    <dbReference type="NCBI Taxonomy" id="4533"/>
    <lineage>
        <taxon>Eukaryota</taxon>
        <taxon>Viridiplantae</taxon>
        <taxon>Streptophyta</taxon>
        <taxon>Embryophyta</taxon>
        <taxon>Tracheophyta</taxon>
        <taxon>Spermatophyta</taxon>
        <taxon>Magnoliopsida</taxon>
        <taxon>Liliopsida</taxon>
        <taxon>Poales</taxon>
        <taxon>Poaceae</taxon>
        <taxon>BOP clade</taxon>
        <taxon>Oryzoideae</taxon>
        <taxon>Oryzeae</taxon>
        <taxon>Oryzinae</taxon>
        <taxon>Oryza</taxon>
    </lineage>
</organism>
<dbReference type="EnsemblPlants" id="OB11G16590.1">
    <property type="protein sequence ID" value="OB11G16590.1"/>
    <property type="gene ID" value="OB11G16590"/>
</dbReference>
<dbReference type="AlphaFoldDB" id="J3N773"/>
<sequence length="93" mass="10448">MDKVYPSWYGSGEIFIPVTGMGILMVRNFIGGYGSRVPIPDGYFYPLPSYLRPYLPLGFAQPFGIVVAFSCNMVTTIKHDKFKIPNSVLTRVH</sequence>
<dbReference type="Proteomes" id="UP000006038">
    <property type="component" value="Chromosome 11"/>
</dbReference>
<evidence type="ECO:0000313" key="3">
    <source>
        <dbReference type="Proteomes" id="UP000006038"/>
    </source>
</evidence>
<keyword evidence="1" id="KW-1133">Transmembrane helix</keyword>